<proteinExistence type="predicted"/>
<keyword evidence="3" id="KW-1185">Reference proteome</keyword>
<dbReference type="Proteomes" id="UP000002408">
    <property type="component" value="Chromosome"/>
</dbReference>
<dbReference type="HOGENOM" id="CLU_1275336_0_0_2"/>
<gene>
    <name evidence="2" type="ordered locus">Mboo_1583</name>
</gene>
<evidence type="ECO:0000313" key="2">
    <source>
        <dbReference type="EMBL" id="ABS56100.1"/>
    </source>
</evidence>
<dbReference type="GeneID" id="5410595"/>
<dbReference type="eggNOG" id="arCOG06912">
    <property type="taxonomic scope" value="Archaea"/>
</dbReference>
<sequence>MPVIRVDKGDLFTLAGGFAVILIIAVVANSGLLPSLHPGTPVTPEGPGVQVTATPTAVPATVLTTPTPTPTANLTPQPPAAPTRILFTNNPFTYPMIHLPDRMTTFGTSNIPLRSNDTVTFAYVTDSRGGLTTIFTVPYEVWALNISVNATTRPQYSDFKMVLCDAKTGTILTGSEIQNGGSMYKVVRNTGPVYMIISVSYVDSYTILMETPYEYYVKAAAPGTT</sequence>
<keyword evidence="1" id="KW-1133">Transmembrane helix</keyword>
<reference evidence="3" key="1">
    <citation type="journal article" date="2015" name="Microbiology">
        <title>Genome of Methanoregula boonei 6A8 reveals adaptations to oligotrophic peatland environments.</title>
        <authorList>
            <person name="Braeuer S."/>
            <person name="Cadillo-Quiroz H."/>
            <person name="Kyrpides N."/>
            <person name="Woyke T."/>
            <person name="Goodwin L."/>
            <person name="Detter C."/>
            <person name="Podell S."/>
            <person name="Yavitt J.B."/>
            <person name="Zinder S.H."/>
        </authorList>
    </citation>
    <scope>NUCLEOTIDE SEQUENCE [LARGE SCALE GENOMIC DNA]</scope>
    <source>
        <strain evidence="3">DSM 21154 / JCM 14090 / 6A8</strain>
    </source>
</reference>
<protein>
    <submittedName>
        <fullName evidence="2">Uncharacterized protein</fullName>
    </submittedName>
</protein>
<accession>A7I8N9</accession>
<dbReference type="RefSeq" id="WP_012107143.1">
    <property type="nucleotide sequence ID" value="NC_009712.1"/>
</dbReference>
<dbReference type="OrthoDB" id="107350at2157"/>
<name>A7I8N9_METB6</name>
<dbReference type="KEGG" id="mbn:Mboo_1583"/>
<feature type="transmembrane region" description="Helical" evidence="1">
    <location>
        <begin position="12"/>
        <end position="33"/>
    </location>
</feature>
<dbReference type="EMBL" id="CP000780">
    <property type="protein sequence ID" value="ABS56100.1"/>
    <property type="molecule type" value="Genomic_DNA"/>
</dbReference>
<dbReference type="AlphaFoldDB" id="A7I8N9"/>
<evidence type="ECO:0000313" key="3">
    <source>
        <dbReference type="Proteomes" id="UP000002408"/>
    </source>
</evidence>
<keyword evidence="1" id="KW-0812">Transmembrane</keyword>
<keyword evidence="1" id="KW-0472">Membrane</keyword>
<organism evidence="2 3">
    <name type="scientific">Methanoregula boonei (strain DSM 21154 / JCM 14090 / 6A8)</name>
    <dbReference type="NCBI Taxonomy" id="456442"/>
    <lineage>
        <taxon>Archaea</taxon>
        <taxon>Methanobacteriati</taxon>
        <taxon>Methanobacteriota</taxon>
        <taxon>Stenosarchaea group</taxon>
        <taxon>Methanomicrobia</taxon>
        <taxon>Methanomicrobiales</taxon>
        <taxon>Methanoregulaceae</taxon>
        <taxon>Methanoregula</taxon>
    </lineage>
</organism>
<evidence type="ECO:0000256" key="1">
    <source>
        <dbReference type="SAM" id="Phobius"/>
    </source>
</evidence>